<dbReference type="Pfam" id="PF10670">
    <property type="entry name" value="DUF4198"/>
    <property type="match status" value="1"/>
</dbReference>
<sequence length="272" mass="29089">MKLNLPKAGACLTAAALIAAGTASAHRAWMLPSTFTLSGDEQWITVDGAISNNLFTPNHVAMRLDGVTVTGPDGAAVEIQNASSGEIRSAFDVLLDQQGTYRLSSGGAGYFASWQEDGERKRWRGTAETLAAEGIEQKPDVEISRTVRRTETFVTLGAPSDGVFATEGTGLELKPVTHPNDIYASEEVSFQFLLDGAPAEGVSIELVRGHDRYRDVEGAVELTTDADGMVTFTPDTAAPYWMSAEHESEGSLNGQPIAVRTSYVVTFEALPF</sequence>
<feature type="chain" id="PRO_5017383934" evidence="1">
    <location>
        <begin position="26"/>
        <end position="272"/>
    </location>
</feature>
<dbReference type="Proteomes" id="UP000265845">
    <property type="component" value="Unassembled WGS sequence"/>
</dbReference>
<keyword evidence="3" id="KW-1185">Reference proteome</keyword>
<keyword evidence="1" id="KW-0732">Signal</keyword>
<evidence type="ECO:0000313" key="3">
    <source>
        <dbReference type="Proteomes" id="UP000265845"/>
    </source>
</evidence>
<comment type="caution">
    <text evidence="2">The sequence shown here is derived from an EMBL/GenBank/DDBJ whole genome shotgun (WGS) entry which is preliminary data.</text>
</comment>
<organism evidence="2 3">
    <name type="scientific">Henriciella algicola</name>
    <dbReference type="NCBI Taxonomy" id="1608422"/>
    <lineage>
        <taxon>Bacteria</taxon>
        <taxon>Pseudomonadati</taxon>
        <taxon>Pseudomonadota</taxon>
        <taxon>Alphaproteobacteria</taxon>
        <taxon>Hyphomonadales</taxon>
        <taxon>Hyphomonadaceae</taxon>
        <taxon>Henriciella</taxon>
    </lineage>
</organism>
<dbReference type="RefSeq" id="WP_119452351.1">
    <property type="nucleotide sequence ID" value="NZ_QWGA01000003.1"/>
</dbReference>
<feature type="signal peptide" evidence="1">
    <location>
        <begin position="1"/>
        <end position="25"/>
    </location>
</feature>
<evidence type="ECO:0000256" key="1">
    <source>
        <dbReference type="SAM" id="SignalP"/>
    </source>
</evidence>
<reference evidence="2 3" key="1">
    <citation type="submission" date="2018-08" db="EMBL/GenBank/DDBJ databases">
        <title>Henriciella mobilis sp. nov., isolated from seawater.</title>
        <authorList>
            <person name="Cheng H."/>
            <person name="Wu Y.-H."/>
            <person name="Xu X.-W."/>
            <person name="Guo L.-L."/>
        </authorList>
    </citation>
    <scope>NUCLEOTIDE SEQUENCE [LARGE SCALE GENOMIC DNA]</scope>
    <source>
        <strain evidence="2 3">CCUG67844</strain>
    </source>
</reference>
<proteinExistence type="predicted"/>
<dbReference type="OrthoDB" id="5943at2"/>
<gene>
    <name evidence="2" type="ORF">D1222_00835</name>
</gene>
<name>A0A399RGT8_9PROT</name>
<dbReference type="InterPro" id="IPR019613">
    <property type="entry name" value="DUF4198"/>
</dbReference>
<protein>
    <submittedName>
        <fullName evidence="2">DUF4198 domain-containing protein</fullName>
    </submittedName>
</protein>
<dbReference type="AlphaFoldDB" id="A0A399RGT8"/>
<dbReference type="EMBL" id="QWGA01000003">
    <property type="protein sequence ID" value="RIJ30850.1"/>
    <property type="molecule type" value="Genomic_DNA"/>
</dbReference>
<accession>A0A399RGT8</accession>
<evidence type="ECO:0000313" key="2">
    <source>
        <dbReference type="EMBL" id="RIJ30850.1"/>
    </source>
</evidence>